<feature type="transmembrane region" description="Helical" evidence="1">
    <location>
        <begin position="339"/>
        <end position="362"/>
    </location>
</feature>
<accession>A0A016W960</accession>
<feature type="transmembrane region" description="Helical" evidence="1">
    <location>
        <begin position="374"/>
        <end position="395"/>
    </location>
</feature>
<dbReference type="OrthoDB" id="5863461at2759"/>
<feature type="transmembrane region" description="Helical" evidence="1">
    <location>
        <begin position="71"/>
        <end position="87"/>
    </location>
</feature>
<feature type="transmembrane region" description="Helical" evidence="1">
    <location>
        <begin position="238"/>
        <end position="256"/>
    </location>
</feature>
<proteinExistence type="predicted"/>
<dbReference type="EMBL" id="JARK01000528">
    <property type="protein sequence ID" value="EYC36155.1"/>
    <property type="molecule type" value="Genomic_DNA"/>
</dbReference>
<dbReference type="Gene3D" id="1.20.1250.20">
    <property type="entry name" value="MFS general substrate transporter like domains"/>
    <property type="match status" value="1"/>
</dbReference>
<evidence type="ECO:0000256" key="1">
    <source>
        <dbReference type="SAM" id="Phobius"/>
    </source>
</evidence>
<comment type="caution">
    <text evidence="2">The sequence shown here is derived from an EMBL/GenBank/DDBJ whole genome shotgun (WGS) entry which is preliminary data.</text>
</comment>
<keyword evidence="1" id="KW-0472">Membrane</keyword>
<dbReference type="AlphaFoldDB" id="A0A016W960"/>
<feature type="transmembrane region" description="Helical" evidence="1">
    <location>
        <begin position="155"/>
        <end position="173"/>
    </location>
</feature>
<dbReference type="InterPro" id="IPR036259">
    <property type="entry name" value="MFS_trans_sf"/>
</dbReference>
<feature type="transmembrane region" description="Helical" evidence="1">
    <location>
        <begin position="407"/>
        <end position="425"/>
    </location>
</feature>
<gene>
    <name evidence="2" type="primary">Acey_s0928.g3078</name>
    <name evidence="2" type="ORF">Y032_0928g3078</name>
</gene>
<feature type="transmembrane region" description="Helical" evidence="1">
    <location>
        <begin position="124"/>
        <end position="149"/>
    </location>
</feature>
<feature type="transmembrane region" description="Helical" evidence="1">
    <location>
        <begin position="45"/>
        <end position="64"/>
    </location>
</feature>
<evidence type="ECO:0000313" key="2">
    <source>
        <dbReference type="EMBL" id="EYC36155.1"/>
    </source>
</evidence>
<dbReference type="Proteomes" id="UP000024635">
    <property type="component" value="Unassembled WGS sequence"/>
</dbReference>
<protein>
    <submittedName>
        <fullName evidence="2">Uncharacterized protein</fullName>
    </submittedName>
</protein>
<reference evidence="3" key="1">
    <citation type="journal article" date="2015" name="Nat. Genet.">
        <title>The genome and transcriptome of the zoonotic hookworm Ancylostoma ceylanicum identify infection-specific gene families.</title>
        <authorList>
            <person name="Schwarz E.M."/>
            <person name="Hu Y."/>
            <person name="Antoshechkin I."/>
            <person name="Miller M.M."/>
            <person name="Sternberg P.W."/>
            <person name="Aroian R.V."/>
        </authorList>
    </citation>
    <scope>NUCLEOTIDE SEQUENCE</scope>
    <source>
        <strain evidence="3">HY135</strain>
    </source>
</reference>
<organism evidence="2 3">
    <name type="scientific">Ancylostoma ceylanicum</name>
    <dbReference type="NCBI Taxonomy" id="53326"/>
    <lineage>
        <taxon>Eukaryota</taxon>
        <taxon>Metazoa</taxon>
        <taxon>Ecdysozoa</taxon>
        <taxon>Nematoda</taxon>
        <taxon>Chromadorea</taxon>
        <taxon>Rhabditida</taxon>
        <taxon>Rhabditina</taxon>
        <taxon>Rhabditomorpha</taxon>
        <taxon>Strongyloidea</taxon>
        <taxon>Ancylostomatidae</taxon>
        <taxon>Ancylostomatinae</taxon>
        <taxon>Ancylostoma</taxon>
    </lineage>
</organism>
<keyword evidence="3" id="KW-1185">Reference proteome</keyword>
<keyword evidence="1" id="KW-0812">Transmembrane</keyword>
<name>A0A016W960_9BILA</name>
<sequence>MSWRRSEFGFHDCDGNHYSLVRENVTLFLEEQYGESKARFTKNEFVLFSEGGEAFGILLLIALYRMKTAQLLTIGALLYFICPGLHMTRSKTFARASIFLSGVSLRMMRIPTMMHCMESLPQHLRVYGLTIMFATGVIFNMWLILFAKLVHYSHLWIHSMIALFISVACFLHVRFAPPNIMHTLYNAESSVLHEKLVKWAHKGELINIDSLIDYILYRGPVFASQMSTFTHLMSFGPFVRKTVICTCLLPLGSLIYSAGNAYLEDRLSFGIYEADFMSDLTSIIGLFLSAFLCSRYGRRLPLAIALTVAIISQVILLNVRMELYNACKRMNSPEGWRATLALLTYICVMTSSTVLLMIPRVILMEHVPTSLRSLVPLAFLFGNIIVLARIGLQFLATRLPAAYPNAALIYSLGYTLFVAPFALLLDNSAHLPINTAEIPAYTPRRQEFPTNIEPTDTPSEHFSVRMMLQACAAAEESKLRARSAEKTPLPD</sequence>
<dbReference type="SUPFAM" id="SSF103473">
    <property type="entry name" value="MFS general substrate transporter"/>
    <property type="match status" value="1"/>
</dbReference>
<feature type="transmembrane region" description="Helical" evidence="1">
    <location>
        <begin position="300"/>
        <end position="319"/>
    </location>
</feature>
<keyword evidence="1" id="KW-1133">Transmembrane helix</keyword>
<evidence type="ECO:0000313" key="3">
    <source>
        <dbReference type="Proteomes" id="UP000024635"/>
    </source>
</evidence>
<feature type="transmembrane region" description="Helical" evidence="1">
    <location>
        <begin position="276"/>
        <end position="293"/>
    </location>
</feature>